<dbReference type="CDD" id="cd23156">
    <property type="entry name" value="Prefoldin_3"/>
    <property type="match status" value="1"/>
</dbReference>
<evidence type="ECO:0000256" key="2">
    <source>
        <dbReference type="ARBA" id="ARBA00011695"/>
    </source>
</evidence>
<feature type="domain" description="Heterokaryon incompatibility" evidence="5">
    <location>
        <begin position="22"/>
        <end position="111"/>
    </location>
</feature>
<dbReference type="Pfam" id="PF06985">
    <property type="entry name" value="HET"/>
    <property type="match status" value="1"/>
</dbReference>
<feature type="region of interest" description="Disordered" evidence="4">
    <location>
        <begin position="770"/>
        <end position="793"/>
    </location>
</feature>
<dbReference type="Pfam" id="PF02996">
    <property type="entry name" value="Prefoldin"/>
    <property type="match status" value="1"/>
</dbReference>
<dbReference type="Pfam" id="PF26640">
    <property type="entry name" value="DUF8212"/>
    <property type="match status" value="1"/>
</dbReference>
<dbReference type="InterPro" id="IPR058525">
    <property type="entry name" value="DUF8212"/>
</dbReference>
<comment type="caution">
    <text evidence="7">The sequence shown here is derived from an EMBL/GenBank/DDBJ whole genome shotgun (WGS) entry which is preliminary data.</text>
</comment>
<evidence type="ECO:0000313" key="7">
    <source>
        <dbReference type="EMBL" id="RWA10429.1"/>
    </source>
</evidence>
<keyword evidence="8" id="KW-1185">Reference proteome</keyword>
<dbReference type="Proteomes" id="UP000286045">
    <property type="component" value="Unassembled WGS sequence"/>
</dbReference>
<dbReference type="InterPro" id="IPR010730">
    <property type="entry name" value="HET"/>
</dbReference>
<evidence type="ECO:0000256" key="3">
    <source>
        <dbReference type="ARBA" id="ARBA00023186"/>
    </source>
</evidence>
<gene>
    <name evidence="7" type="ORF">EKO27_g4667</name>
</gene>
<evidence type="ECO:0000256" key="4">
    <source>
        <dbReference type="SAM" id="MobiDB-lite"/>
    </source>
</evidence>
<name>A0A439D7Q3_9PEZI</name>
<dbReference type="EMBL" id="RYZI01000114">
    <property type="protein sequence ID" value="RWA10429.1"/>
    <property type="molecule type" value="Genomic_DNA"/>
</dbReference>
<reference evidence="7 8" key="1">
    <citation type="submission" date="2018-12" db="EMBL/GenBank/DDBJ databases">
        <title>Draft genome sequence of Xylaria grammica IHI A82.</title>
        <authorList>
            <person name="Buettner E."/>
            <person name="Kellner H."/>
        </authorList>
    </citation>
    <scope>NUCLEOTIDE SEQUENCE [LARGE SCALE GENOMIC DNA]</scope>
    <source>
        <strain evidence="7 8">IHI A82</strain>
    </source>
</reference>
<dbReference type="STRING" id="363999.A0A439D7Q3"/>
<evidence type="ECO:0000259" key="5">
    <source>
        <dbReference type="Pfam" id="PF06985"/>
    </source>
</evidence>
<sequence length="793" mass="90486">MRLLDVRKKKLIDFSTQQVPKYAILSHCWRYGLDEILYEDVEYSELEVWQSKKKGAAEKVIKACAEAEKLECDYIWIDTCCIDKRSSAELSEAINSMFSWYRQAGKCLAFLDDINGLDDLGSSRWFTRGWTLQELIAPDNVRFYNKDWSFVCDRFSMFEKLSDITGVDEMVLRHGHEPELSNWDDHVHELEIHEYQCTCGIRGYDSDKLRGVLDTFSVATIMSWAAGRTTSREEDTAYCLLGLFDINMPLLYGEKGKAFIRLQEEIIARTNDQSILTWMSQDPGLGDFWRAHDLANDPSFFHPFNIRKQWSLRDPAYDNASTPHITVTKEGLEVDVLLVPMVGWVDFFTGEKDSYLAILDCTVGNDPLVRLALAIGKPPWSTNMFDRPTPNSLIKVTPDGPISADGSVSKCTAELIEPERPPDKNPQWQEKIDLNNGEVRRIILTRYLLRRGPHSRNRYQLPPIRIGKVVDWDGGEYDVDYAMPGFDKEARVAWGCDEVYGLMLLTKQESHKLFVLWGPTTATDGGSVDDLWCKVLPIDKELSGIFATAKEWSRYRRSERNSINTEETIMFRPVLRRMEEMGLDAGFAMPDRAGEAAAEKASAPTNPRGIPCAPFVDKVEDYVSSRQEVEATLRNFQEMISKYQFMELNLQRRIAGLKDKMPDIQKTLDTVRFLKTRSSDSGPIDTTFELNDTLYAKAAIPPTDEVYLWLGANVMLSYPLDEAETLLTSKLAAAKQSHSNCEEDLEFLREQITTMEVAIARVYNWDVVQKRKEKAEEDRKGTGSKDGDDQPNG</sequence>
<keyword evidence="3" id="KW-0143">Chaperone</keyword>
<dbReference type="GO" id="GO:0005737">
    <property type="term" value="C:cytoplasm"/>
    <property type="evidence" value="ECO:0007669"/>
    <property type="project" value="UniProtKB-ARBA"/>
</dbReference>
<dbReference type="Gene3D" id="1.10.287.370">
    <property type="match status" value="1"/>
</dbReference>
<dbReference type="FunFam" id="1.10.287.370:FF:000001">
    <property type="entry name" value="Prefoldin subunit 3"/>
    <property type="match status" value="1"/>
</dbReference>
<dbReference type="InterPro" id="IPR009053">
    <property type="entry name" value="Prefoldin"/>
</dbReference>
<dbReference type="PANTHER" id="PTHR10622:SF12">
    <property type="entry name" value="HET DOMAIN-CONTAINING PROTEIN"/>
    <property type="match status" value="1"/>
</dbReference>
<evidence type="ECO:0000256" key="1">
    <source>
        <dbReference type="ARBA" id="ARBA00010048"/>
    </source>
</evidence>
<accession>A0A439D7Q3</accession>
<feature type="domain" description="DUF8212" evidence="6">
    <location>
        <begin position="257"/>
        <end position="282"/>
    </location>
</feature>
<dbReference type="InterPro" id="IPR004127">
    <property type="entry name" value="Prefoldin_subunit_alpha"/>
</dbReference>
<protein>
    <submittedName>
        <fullName evidence="7">Uncharacterized protein</fullName>
    </submittedName>
</protein>
<evidence type="ECO:0000313" key="8">
    <source>
        <dbReference type="Proteomes" id="UP000286045"/>
    </source>
</evidence>
<comment type="subunit">
    <text evidence="2">Heterohexamer of two PFD-alpha type and four PFD-beta type subunits.</text>
</comment>
<proteinExistence type="inferred from homology"/>
<evidence type="ECO:0000259" key="6">
    <source>
        <dbReference type="Pfam" id="PF26640"/>
    </source>
</evidence>
<comment type="similarity">
    <text evidence="1">Belongs to the prefoldin subunit alpha family.</text>
</comment>
<organism evidence="7 8">
    <name type="scientific">Xylaria grammica</name>
    <dbReference type="NCBI Taxonomy" id="363999"/>
    <lineage>
        <taxon>Eukaryota</taxon>
        <taxon>Fungi</taxon>
        <taxon>Dikarya</taxon>
        <taxon>Ascomycota</taxon>
        <taxon>Pezizomycotina</taxon>
        <taxon>Sordariomycetes</taxon>
        <taxon>Xylariomycetidae</taxon>
        <taxon>Xylariales</taxon>
        <taxon>Xylariaceae</taxon>
        <taxon>Xylaria</taxon>
    </lineage>
</organism>
<dbReference type="AlphaFoldDB" id="A0A439D7Q3"/>
<dbReference type="SUPFAM" id="SSF46579">
    <property type="entry name" value="Prefoldin"/>
    <property type="match status" value="1"/>
</dbReference>
<dbReference type="PANTHER" id="PTHR10622">
    <property type="entry name" value="HET DOMAIN-CONTAINING PROTEIN"/>
    <property type="match status" value="1"/>
</dbReference>